<keyword evidence="6" id="KW-1185">Reference proteome</keyword>
<evidence type="ECO:0000259" key="3">
    <source>
        <dbReference type="Pfam" id="PF00278"/>
    </source>
</evidence>
<evidence type="ECO:0000313" key="5">
    <source>
        <dbReference type="EMBL" id="NGO39226.1"/>
    </source>
</evidence>
<dbReference type="Gene3D" id="3.20.20.10">
    <property type="entry name" value="Alanine racemase"/>
    <property type="match status" value="1"/>
</dbReference>
<organism evidence="5 6">
    <name type="scientific">Limisphaera ngatamarikiensis</name>
    <dbReference type="NCBI Taxonomy" id="1324935"/>
    <lineage>
        <taxon>Bacteria</taxon>
        <taxon>Pseudomonadati</taxon>
        <taxon>Verrucomicrobiota</taxon>
        <taxon>Verrucomicrobiia</taxon>
        <taxon>Limisphaerales</taxon>
        <taxon>Limisphaeraceae</taxon>
        <taxon>Limisphaera</taxon>
    </lineage>
</organism>
<keyword evidence="2" id="KW-0663">Pyridoxal phosphate</keyword>
<evidence type="ECO:0000256" key="1">
    <source>
        <dbReference type="ARBA" id="ARBA00001933"/>
    </source>
</evidence>
<dbReference type="SUPFAM" id="SSF51419">
    <property type="entry name" value="PLP-binding barrel"/>
    <property type="match status" value="1"/>
</dbReference>
<dbReference type="AlphaFoldDB" id="A0A6M1RHV9"/>
<protein>
    <recommendedName>
        <fullName evidence="7">Pyridoxal-dependent decarboxylase</fullName>
    </recommendedName>
</protein>
<dbReference type="Pfam" id="PF00278">
    <property type="entry name" value="Orn_DAP_Arg_deC"/>
    <property type="match status" value="1"/>
</dbReference>
<evidence type="ECO:0000313" key="6">
    <source>
        <dbReference type="Proteomes" id="UP000477311"/>
    </source>
</evidence>
<feature type="domain" description="Orn/DAP/Arg decarboxylase 2 N-terminal" evidence="4">
    <location>
        <begin position="54"/>
        <end position="293"/>
    </location>
</feature>
<accession>A0A6M1RHV9</accession>
<comment type="caution">
    <text evidence="5">The sequence shown here is derived from an EMBL/GenBank/DDBJ whole genome shotgun (WGS) entry which is preliminary data.</text>
</comment>
<gene>
    <name evidence="5" type="ORF">G4L39_07415</name>
</gene>
<comment type="cofactor">
    <cofactor evidence="1">
        <name>pyridoxal 5'-phosphate</name>
        <dbReference type="ChEBI" id="CHEBI:597326"/>
    </cofactor>
</comment>
<dbReference type="PANTHER" id="PTHR43727:SF3">
    <property type="entry name" value="GROUP IV DECARBOXYLASE"/>
    <property type="match status" value="1"/>
</dbReference>
<reference evidence="5 6" key="1">
    <citation type="submission" date="2020-02" db="EMBL/GenBank/DDBJ databases">
        <title>Draft genome sequence of Limisphaera ngatamarikiensis NGM72.4T, a thermophilic Verrucomicrobia grouped in subdivision 3.</title>
        <authorList>
            <person name="Carere C.R."/>
            <person name="Steen J."/>
            <person name="Hugenholtz P."/>
            <person name="Stott M.B."/>
        </authorList>
    </citation>
    <scope>NUCLEOTIDE SEQUENCE [LARGE SCALE GENOMIC DNA]</scope>
    <source>
        <strain evidence="5 6">NGM72.4</strain>
    </source>
</reference>
<dbReference type="InterPro" id="IPR029066">
    <property type="entry name" value="PLP-binding_barrel"/>
</dbReference>
<dbReference type="InterPro" id="IPR022643">
    <property type="entry name" value="De-COase2_C"/>
</dbReference>
<dbReference type="SUPFAM" id="SSF50621">
    <property type="entry name" value="Alanine racemase C-terminal domain-like"/>
    <property type="match status" value="1"/>
</dbReference>
<dbReference type="Proteomes" id="UP000477311">
    <property type="component" value="Unassembled WGS sequence"/>
</dbReference>
<dbReference type="InterPro" id="IPR009006">
    <property type="entry name" value="Ala_racemase/Decarboxylase_C"/>
</dbReference>
<proteinExistence type="predicted"/>
<dbReference type="RefSeq" id="WP_165107120.1">
    <property type="nucleotide sequence ID" value="NZ_JAAKYA010000052.1"/>
</dbReference>
<dbReference type="Pfam" id="PF02784">
    <property type="entry name" value="Orn_Arg_deC_N"/>
    <property type="match status" value="1"/>
</dbReference>
<name>A0A6M1RHV9_9BACT</name>
<dbReference type="EMBL" id="JAAKYA010000052">
    <property type="protein sequence ID" value="NGO39226.1"/>
    <property type="molecule type" value="Genomic_DNA"/>
</dbReference>
<dbReference type="Gene3D" id="2.40.37.10">
    <property type="entry name" value="Lyase, Ornithine Decarboxylase, Chain A, domain 1"/>
    <property type="match status" value="1"/>
</dbReference>
<evidence type="ECO:0008006" key="7">
    <source>
        <dbReference type="Google" id="ProtNLM"/>
    </source>
</evidence>
<sequence>MNQVDPSRSTARRRIPAGSSAESKWRRHFWLRLVVPLTKRFATPFHLFSLLPFQARCEAADRALTGLPVRHWWSAKTLPLPTLWQWWRDQGRPIEVVSEFELQAALAAGFPPDSILVNGPAKHHWLDSFPHSGLNVNFDSLHEVAALVRRARQQRWRVGLRLTPTVMARSNARDRPGQFGMTVPELKTALQRLRRAGLEPEILHFHLGTQIESANLYAAALTGAAAVCRQLQWFPRFVDCGGGWPTDHVKDLTGRHVAHRFSLTEFARILQRARAEFPALKEYWLENGRWFCAPAGALVVRVLDVKPRGRIRYVICDGGRTLHAMISAWETHTVLSHPARRGRAVSTVITGPTCMTFDVLAESPLPENIRPGDFLVWLDAGAYNLSWETRFSHGFAPVLWHDGRTVREIRPAETFDAWWGRWRA</sequence>
<dbReference type="GO" id="GO:0008836">
    <property type="term" value="F:diaminopimelate decarboxylase activity"/>
    <property type="evidence" value="ECO:0007669"/>
    <property type="project" value="TreeGrafter"/>
</dbReference>
<evidence type="ECO:0000259" key="4">
    <source>
        <dbReference type="Pfam" id="PF02784"/>
    </source>
</evidence>
<dbReference type="InterPro" id="IPR022644">
    <property type="entry name" value="De-COase2_N"/>
</dbReference>
<dbReference type="PANTHER" id="PTHR43727">
    <property type="entry name" value="DIAMINOPIMELATE DECARBOXYLASE"/>
    <property type="match status" value="1"/>
</dbReference>
<dbReference type="GO" id="GO:0009089">
    <property type="term" value="P:lysine biosynthetic process via diaminopimelate"/>
    <property type="evidence" value="ECO:0007669"/>
    <property type="project" value="TreeGrafter"/>
</dbReference>
<feature type="domain" description="Orn/DAP/Arg decarboxylase 2 C-terminal" evidence="3">
    <location>
        <begin position="294"/>
        <end position="381"/>
    </location>
</feature>
<evidence type="ECO:0000256" key="2">
    <source>
        <dbReference type="ARBA" id="ARBA00022898"/>
    </source>
</evidence>